<dbReference type="Gene3D" id="1.10.10.10">
    <property type="entry name" value="Winged helix-like DNA-binding domain superfamily/Winged helix DNA-binding domain"/>
    <property type="match status" value="1"/>
</dbReference>
<reference evidence="1 2" key="1">
    <citation type="submission" date="2016-10" db="EMBL/GenBank/DDBJ databases">
        <title>Complete genome sequences of three Cupriavidus strains isolated from various Malaysian environments.</title>
        <authorList>
            <person name="Abdullah A.A.-A."/>
            <person name="Shafie N.A.H."/>
            <person name="Lau N.S."/>
        </authorList>
    </citation>
    <scope>NUCLEOTIDE SEQUENCE [LARGE SCALE GENOMIC DNA]</scope>
    <source>
        <strain evidence="1 2">USMAA1020</strain>
    </source>
</reference>
<keyword evidence="2" id="KW-1185">Reference proteome</keyword>
<evidence type="ECO:0000313" key="2">
    <source>
        <dbReference type="Proteomes" id="UP000177515"/>
    </source>
</evidence>
<accession>A0ABM6F5B4</accession>
<name>A0ABM6F5B4_9BURK</name>
<dbReference type="EMBL" id="CP017754">
    <property type="protein sequence ID" value="AOZ06676.1"/>
    <property type="molecule type" value="Genomic_DNA"/>
</dbReference>
<organism evidence="1 2">
    <name type="scientific">Cupriavidus malaysiensis</name>
    <dbReference type="NCBI Taxonomy" id="367825"/>
    <lineage>
        <taxon>Bacteria</taxon>
        <taxon>Pseudomonadati</taxon>
        <taxon>Pseudomonadota</taxon>
        <taxon>Betaproteobacteria</taxon>
        <taxon>Burkholderiales</taxon>
        <taxon>Burkholderiaceae</taxon>
        <taxon>Cupriavidus</taxon>
    </lineage>
</organism>
<dbReference type="SUPFAM" id="SSF46785">
    <property type="entry name" value="Winged helix' DNA-binding domain"/>
    <property type="match status" value="1"/>
</dbReference>
<dbReference type="Proteomes" id="UP000177515">
    <property type="component" value="Chromosome 1"/>
</dbReference>
<dbReference type="InterPro" id="IPR036388">
    <property type="entry name" value="WH-like_DNA-bd_sf"/>
</dbReference>
<gene>
    <name evidence="1" type="ORF">BKK80_13285</name>
</gene>
<sequence>MLAQFYVLQLVLEMPATAVELGDRLLEYHTAGGIAAVRPLLRTLLTKGCIASAARDGVGRVYFITELGRGVLDNSRVLLDTMFHRRPAGTGCAIVPADGGRADVSPLVSPLIFASHAEVDGDSRARQSSRVGI</sequence>
<protein>
    <recommendedName>
        <fullName evidence="3">Transcriptional regulator</fullName>
    </recommendedName>
</protein>
<evidence type="ECO:0008006" key="3">
    <source>
        <dbReference type="Google" id="ProtNLM"/>
    </source>
</evidence>
<dbReference type="InterPro" id="IPR036390">
    <property type="entry name" value="WH_DNA-bd_sf"/>
</dbReference>
<proteinExistence type="predicted"/>
<evidence type="ECO:0000313" key="1">
    <source>
        <dbReference type="EMBL" id="AOZ06676.1"/>
    </source>
</evidence>